<keyword evidence="1" id="KW-1015">Disulfide bond</keyword>
<dbReference type="InterPro" id="IPR036249">
    <property type="entry name" value="Thioredoxin-like_sf"/>
</dbReference>
<dbReference type="SUPFAM" id="SSF52833">
    <property type="entry name" value="Thioredoxin-like"/>
    <property type="match status" value="1"/>
</dbReference>
<reference evidence="4" key="2">
    <citation type="submission" date="2015-01" db="EMBL/GenBank/DDBJ databases">
        <title>Evolutionary Origins and Diversification of the Mycorrhizal Mutualists.</title>
        <authorList>
            <consortium name="DOE Joint Genome Institute"/>
            <consortium name="Mycorrhizal Genomics Consortium"/>
            <person name="Kohler A."/>
            <person name="Kuo A."/>
            <person name="Nagy L.G."/>
            <person name="Floudas D."/>
            <person name="Copeland A."/>
            <person name="Barry K.W."/>
            <person name="Cichocki N."/>
            <person name="Veneault-Fourrey C."/>
            <person name="LaButti K."/>
            <person name="Lindquist E.A."/>
            <person name="Lipzen A."/>
            <person name="Lundell T."/>
            <person name="Morin E."/>
            <person name="Murat C."/>
            <person name="Riley R."/>
            <person name="Ohm R."/>
            <person name="Sun H."/>
            <person name="Tunlid A."/>
            <person name="Henrissat B."/>
            <person name="Grigoriev I.V."/>
            <person name="Hibbett D.S."/>
            <person name="Martin F."/>
        </authorList>
    </citation>
    <scope>NUCLEOTIDE SEQUENCE [LARGE SCALE GENOMIC DNA]</scope>
    <source>
        <strain evidence="4">441</strain>
    </source>
</reference>
<dbReference type="InterPro" id="IPR017937">
    <property type="entry name" value="Thioredoxin_CS"/>
</dbReference>
<keyword evidence="4" id="KW-1185">Reference proteome</keyword>
<evidence type="ECO:0000259" key="2">
    <source>
        <dbReference type="PROSITE" id="PS51352"/>
    </source>
</evidence>
<evidence type="ECO:0000313" key="3">
    <source>
        <dbReference type="EMBL" id="KIK30204.1"/>
    </source>
</evidence>
<dbReference type="HOGENOM" id="CLU_090389_1_1_1"/>
<evidence type="ECO:0000313" key="4">
    <source>
        <dbReference type="Proteomes" id="UP000054018"/>
    </source>
</evidence>
<dbReference type="CDD" id="cd02947">
    <property type="entry name" value="TRX_family"/>
    <property type="match status" value="1"/>
</dbReference>
<dbReference type="OrthoDB" id="10263751at2759"/>
<name>A0A0C9ZVY3_9AGAM</name>
<evidence type="ECO:0000256" key="1">
    <source>
        <dbReference type="ARBA" id="ARBA00023157"/>
    </source>
</evidence>
<sequence>MAITHLTSVSQLNTLLSASDKKLTVIDFHATWCGPCHAIAPTFEELAKLYSNVNFLKCDVDAAQDVASAYGVTAMPTFVFLEGSKQVKTVKGADIRALQDAFRELTGPFGTLAGRGRPLGGSPSTDDGAGNGRAKWANVDSQFKILLALVAAYVFFWLM</sequence>
<reference evidence="3 4" key="1">
    <citation type="submission" date="2014-04" db="EMBL/GenBank/DDBJ databases">
        <authorList>
            <consortium name="DOE Joint Genome Institute"/>
            <person name="Kuo A."/>
            <person name="Kohler A."/>
            <person name="Costa M.D."/>
            <person name="Nagy L.G."/>
            <person name="Floudas D."/>
            <person name="Copeland A."/>
            <person name="Barry K.W."/>
            <person name="Cichocki N."/>
            <person name="Veneault-Fourrey C."/>
            <person name="LaButti K."/>
            <person name="Lindquist E.A."/>
            <person name="Lipzen A."/>
            <person name="Lundell T."/>
            <person name="Morin E."/>
            <person name="Murat C."/>
            <person name="Sun H."/>
            <person name="Tunlid A."/>
            <person name="Henrissat B."/>
            <person name="Grigoriev I.V."/>
            <person name="Hibbett D.S."/>
            <person name="Martin F."/>
            <person name="Nordberg H.P."/>
            <person name="Cantor M.N."/>
            <person name="Hua S.X."/>
        </authorList>
    </citation>
    <scope>NUCLEOTIDE SEQUENCE [LARGE SCALE GENOMIC DNA]</scope>
    <source>
        <strain evidence="3 4">441</strain>
    </source>
</reference>
<dbReference type="PROSITE" id="PS51352">
    <property type="entry name" value="THIOREDOXIN_2"/>
    <property type="match status" value="1"/>
</dbReference>
<dbReference type="EMBL" id="KN833687">
    <property type="protein sequence ID" value="KIK30204.1"/>
    <property type="molecule type" value="Genomic_DNA"/>
</dbReference>
<dbReference type="Gene3D" id="3.40.30.10">
    <property type="entry name" value="Glutaredoxin"/>
    <property type="match status" value="1"/>
</dbReference>
<protein>
    <recommendedName>
        <fullName evidence="2">Thioredoxin domain-containing protein</fullName>
    </recommendedName>
</protein>
<organism evidence="3 4">
    <name type="scientific">Pisolithus microcarpus 441</name>
    <dbReference type="NCBI Taxonomy" id="765257"/>
    <lineage>
        <taxon>Eukaryota</taxon>
        <taxon>Fungi</taxon>
        <taxon>Dikarya</taxon>
        <taxon>Basidiomycota</taxon>
        <taxon>Agaricomycotina</taxon>
        <taxon>Agaricomycetes</taxon>
        <taxon>Agaricomycetidae</taxon>
        <taxon>Boletales</taxon>
        <taxon>Sclerodermatineae</taxon>
        <taxon>Pisolithaceae</taxon>
        <taxon>Pisolithus</taxon>
    </lineage>
</organism>
<dbReference type="AlphaFoldDB" id="A0A0C9ZVY3"/>
<dbReference type="PRINTS" id="PR00421">
    <property type="entry name" value="THIOREDOXIN"/>
</dbReference>
<dbReference type="PANTHER" id="PTHR46115">
    <property type="entry name" value="THIOREDOXIN-LIKE PROTEIN 1"/>
    <property type="match status" value="1"/>
</dbReference>
<dbReference type="PROSITE" id="PS00194">
    <property type="entry name" value="THIOREDOXIN_1"/>
    <property type="match status" value="1"/>
</dbReference>
<dbReference type="Pfam" id="PF00085">
    <property type="entry name" value="Thioredoxin"/>
    <property type="match status" value="1"/>
</dbReference>
<feature type="domain" description="Thioredoxin" evidence="2">
    <location>
        <begin position="1"/>
        <end position="107"/>
    </location>
</feature>
<dbReference type="Proteomes" id="UP000054018">
    <property type="component" value="Unassembled WGS sequence"/>
</dbReference>
<dbReference type="InterPro" id="IPR013766">
    <property type="entry name" value="Thioredoxin_domain"/>
</dbReference>
<dbReference type="STRING" id="765257.A0A0C9ZVY3"/>
<accession>A0A0C9ZVY3</accession>
<proteinExistence type="predicted"/>
<gene>
    <name evidence="3" type="ORF">PISMIDRAFT_87979</name>
</gene>